<proteinExistence type="predicted"/>
<evidence type="ECO:0000313" key="2">
    <source>
        <dbReference type="Proteomes" id="UP000587991"/>
    </source>
</evidence>
<organism evidence="1 2">
    <name type="scientific">Leeia aquatica</name>
    <dbReference type="NCBI Taxonomy" id="2725557"/>
    <lineage>
        <taxon>Bacteria</taxon>
        <taxon>Pseudomonadati</taxon>
        <taxon>Pseudomonadota</taxon>
        <taxon>Betaproteobacteria</taxon>
        <taxon>Neisseriales</taxon>
        <taxon>Leeiaceae</taxon>
        <taxon>Leeia</taxon>
    </lineage>
</organism>
<dbReference type="EMBL" id="JABAIM010000003">
    <property type="protein sequence ID" value="NLR76236.1"/>
    <property type="molecule type" value="Genomic_DNA"/>
</dbReference>
<protein>
    <submittedName>
        <fullName evidence="1">Uncharacterized protein</fullName>
    </submittedName>
</protein>
<accession>A0A847SFM9</accession>
<dbReference type="RefSeq" id="WP_168877903.1">
    <property type="nucleotide sequence ID" value="NZ_JABAIM010000003.1"/>
</dbReference>
<sequence>MSVTPDTPAPLEATLELLGLPAAELAQSQPQLMQHLGEQCRACPQGQQCVDDLAHDRVDQTLEPFCPNRDTLQTLAQLR</sequence>
<dbReference type="Proteomes" id="UP000587991">
    <property type="component" value="Unassembled WGS sequence"/>
</dbReference>
<comment type="caution">
    <text evidence="1">The sequence shown here is derived from an EMBL/GenBank/DDBJ whole genome shotgun (WGS) entry which is preliminary data.</text>
</comment>
<gene>
    <name evidence="1" type="ORF">HF682_13810</name>
</gene>
<reference evidence="1 2" key="1">
    <citation type="submission" date="2020-04" db="EMBL/GenBank/DDBJ databases">
        <title>Draft genome of Leeia sp. IMCC25680.</title>
        <authorList>
            <person name="Song J."/>
            <person name="Cho J.-C."/>
        </authorList>
    </citation>
    <scope>NUCLEOTIDE SEQUENCE [LARGE SCALE GENOMIC DNA]</scope>
    <source>
        <strain evidence="1 2">IMCC25680</strain>
    </source>
</reference>
<name>A0A847SFM9_9NEIS</name>
<keyword evidence="2" id="KW-1185">Reference proteome</keyword>
<evidence type="ECO:0000313" key="1">
    <source>
        <dbReference type="EMBL" id="NLR76236.1"/>
    </source>
</evidence>
<dbReference type="AlphaFoldDB" id="A0A847SFM9"/>